<evidence type="ECO:0000256" key="1">
    <source>
        <dbReference type="ARBA" id="ARBA00004651"/>
    </source>
</evidence>
<keyword evidence="3" id="KW-0813">Transport</keyword>
<evidence type="ECO:0000256" key="5">
    <source>
        <dbReference type="ARBA" id="ARBA00022592"/>
    </source>
</evidence>
<feature type="transmembrane region" description="Helical" evidence="9">
    <location>
        <begin position="72"/>
        <end position="90"/>
    </location>
</feature>
<gene>
    <name evidence="11" type="primary">pstA</name>
    <name evidence="11" type="ORF">KKP3000_000574</name>
</gene>
<evidence type="ECO:0000313" key="12">
    <source>
        <dbReference type="Proteomes" id="UP001579974"/>
    </source>
</evidence>
<feature type="transmembrane region" description="Helical" evidence="9">
    <location>
        <begin position="252"/>
        <end position="275"/>
    </location>
</feature>
<dbReference type="RefSeq" id="WP_275476434.1">
    <property type="nucleotide sequence ID" value="NZ_CP162940.1"/>
</dbReference>
<reference evidence="11 12" key="1">
    <citation type="journal article" date="2024" name="Int. J. Mol. Sci.">
        <title>Exploration of Alicyclobacillus spp. Genome in Search of Antibiotic Resistance.</title>
        <authorList>
            <person name="Bucka-Kolendo J."/>
            <person name="Kiousi D.E."/>
            <person name="Dekowska A."/>
            <person name="Mikolajczuk-Szczyrba A."/>
            <person name="Karadedos D.M."/>
            <person name="Michael P."/>
            <person name="Galanis A."/>
            <person name="Sokolowska B."/>
        </authorList>
    </citation>
    <scope>NUCLEOTIDE SEQUENCE [LARGE SCALE GENOMIC DNA]</scope>
    <source>
        <strain evidence="11 12">KKP 3000</strain>
    </source>
</reference>
<feature type="transmembrane region" description="Helical" evidence="9">
    <location>
        <begin position="12"/>
        <end position="40"/>
    </location>
</feature>
<dbReference type="InterPro" id="IPR000515">
    <property type="entry name" value="MetI-like"/>
</dbReference>
<dbReference type="NCBIfam" id="TIGR00974">
    <property type="entry name" value="3a0107s02c"/>
    <property type="match status" value="1"/>
</dbReference>
<feature type="transmembrane region" description="Helical" evidence="9">
    <location>
        <begin position="185"/>
        <end position="205"/>
    </location>
</feature>
<keyword evidence="4 9" id="KW-1003">Cell membrane</keyword>
<feature type="transmembrane region" description="Helical" evidence="9">
    <location>
        <begin position="132"/>
        <end position="152"/>
    </location>
</feature>
<dbReference type="PROSITE" id="PS50928">
    <property type="entry name" value="ABC_TM1"/>
    <property type="match status" value="1"/>
</dbReference>
<evidence type="ECO:0000256" key="9">
    <source>
        <dbReference type="RuleBase" id="RU363043"/>
    </source>
</evidence>
<dbReference type="InterPro" id="IPR005672">
    <property type="entry name" value="Phosphate_PstA"/>
</dbReference>
<evidence type="ECO:0000313" key="11">
    <source>
        <dbReference type="EMBL" id="MFB5191792.1"/>
    </source>
</evidence>
<evidence type="ECO:0000259" key="10">
    <source>
        <dbReference type="PROSITE" id="PS50928"/>
    </source>
</evidence>
<accession>A0ABV5AJC9</accession>
<feature type="transmembrane region" description="Helical" evidence="9">
    <location>
        <begin position="102"/>
        <end position="126"/>
    </location>
</feature>
<dbReference type="Pfam" id="PF00528">
    <property type="entry name" value="BPD_transp_1"/>
    <property type="match status" value="1"/>
</dbReference>
<organism evidence="11 12">
    <name type="scientific">Alicyclobacillus fastidiosus</name>
    <dbReference type="NCBI Taxonomy" id="392011"/>
    <lineage>
        <taxon>Bacteria</taxon>
        <taxon>Bacillati</taxon>
        <taxon>Bacillota</taxon>
        <taxon>Bacilli</taxon>
        <taxon>Bacillales</taxon>
        <taxon>Alicyclobacillaceae</taxon>
        <taxon>Alicyclobacillus</taxon>
    </lineage>
</organism>
<evidence type="ECO:0000256" key="8">
    <source>
        <dbReference type="ARBA" id="ARBA00023136"/>
    </source>
</evidence>
<dbReference type="Proteomes" id="UP001579974">
    <property type="component" value="Unassembled WGS sequence"/>
</dbReference>
<dbReference type="EMBL" id="JBDXSU010000014">
    <property type="protein sequence ID" value="MFB5191792.1"/>
    <property type="molecule type" value="Genomic_DNA"/>
</dbReference>
<keyword evidence="7 9" id="KW-1133">Transmembrane helix</keyword>
<evidence type="ECO:0000256" key="7">
    <source>
        <dbReference type="ARBA" id="ARBA00022989"/>
    </source>
</evidence>
<dbReference type="Gene3D" id="1.10.3720.10">
    <property type="entry name" value="MetI-like"/>
    <property type="match status" value="1"/>
</dbReference>
<feature type="domain" description="ABC transmembrane type-1" evidence="10">
    <location>
        <begin position="66"/>
        <end position="271"/>
    </location>
</feature>
<evidence type="ECO:0000256" key="4">
    <source>
        <dbReference type="ARBA" id="ARBA00022475"/>
    </source>
</evidence>
<name>A0ABV5AJC9_9BACL</name>
<dbReference type="CDD" id="cd06261">
    <property type="entry name" value="TM_PBP2"/>
    <property type="match status" value="1"/>
</dbReference>
<dbReference type="SUPFAM" id="SSF161098">
    <property type="entry name" value="MetI-like"/>
    <property type="match status" value="1"/>
</dbReference>
<keyword evidence="5" id="KW-0592">Phosphate transport</keyword>
<evidence type="ECO:0000256" key="6">
    <source>
        <dbReference type="ARBA" id="ARBA00022692"/>
    </source>
</evidence>
<dbReference type="PANTHER" id="PTHR42922:SF1">
    <property type="entry name" value="PHOSPHATE TRANSPORT SYSTEM PERMEASE PROTEIN PSTA"/>
    <property type="match status" value="1"/>
</dbReference>
<protein>
    <recommendedName>
        <fullName evidence="9">Phosphate transport system permease protein PstA</fullName>
    </recommendedName>
</protein>
<dbReference type="InterPro" id="IPR035906">
    <property type="entry name" value="MetI-like_sf"/>
</dbReference>
<evidence type="ECO:0000256" key="3">
    <source>
        <dbReference type="ARBA" id="ARBA00022448"/>
    </source>
</evidence>
<comment type="similarity">
    <text evidence="2 9">Belongs to the binding-protein-dependent transport system permease family. CysTW subfamily.</text>
</comment>
<keyword evidence="6 9" id="KW-0812">Transmembrane</keyword>
<keyword evidence="12" id="KW-1185">Reference proteome</keyword>
<dbReference type="InterPro" id="IPR051408">
    <property type="entry name" value="Phosphate_transprt_permease"/>
</dbReference>
<comment type="subcellular location">
    <subcellularLocation>
        <location evidence="1 9">Cell membrane</location>
        <topology evidence="1 9">Multi-pass membrane protein</topology>
    </subcellularLocation>
</comment>
<proteinExistence type="inferred from homology"/>
<sequence length="286" mass="31279">MIQARRRRRKVSGYIGWGFAWLAGALVVFALFDLIFSVVWHGVRAFHWSMLVQPTQGVAGGLENAILGTFELVFIALVFAAPLGILGGVYTSEFAGTRTASVVRFLAEVLSGVPSIVIGYFGYLLMVLHWHWGFSALAGGIALTIMMLPYILRTTETSMRQVPHAQREAAWALGMTRFQAISRTIWRPAAGGIATGILLAVAIGLGETAPLLYTAGWSTHNPTGQLTHQQVPYLTYVVWGYLDQPYEAARNLAYAAAFVLLVVILVIQLGVRALVWKSSGYGRHNN</sequence>
<comment type="caution">
    <text evidence="11">The sequence shown here is derived from an EMBL/GenBank/DDBJ whole genome shotgun (WGS) entry which is preliminary data.</text>
</comment>
<dbReference type="PANTHER" id="PTHR42922">
    <property type="entry name" value="PHOSPHATE TRANSPORT SYSTEM PERMEASE PROTEIN PSTA"/>
    <property type="match status" value="1"/>
</dbReference>
<keyword evidence="8 9" id="KW-0472">Membrane</keyword>
<evidence type="ECO:0000256" key="2">
    <source>
        <dbReference type="ARBA" id="ARBA00007069"/>
    </source>
</evidence>